<comment type="caution">
    <text evidence="1">The sequence shown here is derived from an EMBL/GenBank/DDBJ whole genome shotgun (WGS) entry which is preliminary data.</text>
</comment>
<dbReference type="Proteomes" id="UP001057402">
    <property type="component" value="Chromosome 1"/>
</dbReference>
<sequence length="391" mass="42103">MEDDYTGPKVMPAAAVVEDSRDDPYMRDAYAAYERPGEMSAIVSALTRVVSSSTLPLISSQLSAPSSSSSSSSFSSSSYSLFPGTCSNSGSDVWVGQKRGLSDECGSSSSSSSSYPESSFGDIFAMDPRFAHLGMAGQFGFMPLHPQSSSSTDLPVMPHSSTSSFHEECGGPERRRRYRGVRQRPWGKWAAEIRDPQKACRVWLGTFNTAEAAAQAYDQAALRFRGNRAKLNFPENASIYTSLASLATPMPAMAPTQTPPQQHLRPTTTIYQQGHRTVHTSSSGITQHFLEDYSQPVQGHPATFTEQLSSSSSSGQTLSQPESSPPYRFPFQSSPPVTSAAGEYLGPATASTPRYPSPRHTGIIRSTRGVGRGGRGGGSYLRPRNPDNPDN</sequence>
<reference evidence="2" key="1">
    <citation type="journal article" date="2023" name="Front. Plant Sci.">
        <title>Chromosomal-level genome assembly of Melastoma candidum provides insights into trichome evolution.</title>
        <authorList>
            <person name="Zhong Y."/>
            <person name="Wu W."/>
            <person name="Sun C."/>
            <person name="Zou P."/>
            <person name="Liu Y."/>
            <person name="Dai S."/>
            <person name="Zhou R."/>
        </authorList>
    </citation>
    <scope>NUCLEOTIDE SEQUENCE [LARGE SCALE GENOMIC DNA]</scope>
</reference>
<accession>A0ACB9SNE3</accession>
<keyword evidence="2" id="KW-1185">Reference proteome</keyword>
<gene>
    <name evidence="1" type="ORF">MLD38_001919</name>
</gene>
<proteinExistence type="predicted"/>
<name>A0ACB9SNE3_9MYRT</name>
<dbReference type="EMBL" id="CM042880">
    <property type="protein sequence ID" value="KAI4389722.1"/>
    <property type="molecule type" value="Genomic_DNA"/>
</dbReference>
<protein>
    <submittedName>
        <fullName evidence="1">Uncharacterized protein</fullName>
    </submittedName>
</protein>
<evidence type="ECO:0000313" key="1">
    <source>
        <dbReference type="EMBL" id="KAI4389722.1"/>
    </source>
</evidence>
<organism evidence="1 2">
    <name type="scientific">Melastoma candidum</name>
    <dbReference type="NCBI Taxonomy" id="119954"/>
    <lineage>
        <taxon>Eukaryota</taxon>
        <taxon>Viridiplantae</taxon>
        <taxon>Streptophyta</taxon>
        <taxon>Embryophyta</taxon>
        <taxon>Tracheophyta</taxon>
        <taxon>Spermatophyta</taxon>
        <taxon>Magnoliopsida</taxon>
        <taxon>eudicotyledons</taxon>
        <taxon>Gunneridae</taxon>
        <taxon>Pentapetalae</taxon>
        <taxon>rosids</taxon>
        <taxon>malvids</taxon>
        <taxon>Myrtales</taxon>
        <taxon>Melastomataceae</taxon>
        <taxon>Melastomatoideae</taxon>
        <taxon>Melastomateae</taxon>
        <taxon>Melastoma</taxon>
    </lineage>
</organism>
<evidence type="ECO:0000313" key="2">
    <source>
        <dbReference type="Proteomes" id="UP001057402"/>
    </source>
</evidence>